<organism evidence="2 3">
    <name type="scientific">Eumeta variegata</name>
    <name type="common">Bagworm moth</name>
    <name type="synonym">Eumeta japonica</name>
    <dbReference type="NCBI Taxonomy" id="151549"/>
    <lineage>
        <taxon>Eukaryota</taxon>
        <taxon>Metazoa</taxon>
        <taxon>Ecdysozoa</taxon>
        <taxon>Arthropoda</taxon>
        <taxon>Hexapoda</taxon>
        <taxon>Insecta</taxon>
        <taxon>Pterygota</taxon>
        <taxon>Neoptera</taxon>
        <taxon>Endopterygota</taxon>
        <taxon>Lepidoptera</taxon>
        <taxon>Glossata</taxon>
        <taxon>Ditrysia</taxon>
        <taxon>Tineoidea</taxon>
        <taxon>Psychidae</taxon>
        <taxon>Oiketicinae</taxon>
        <taxon>Eumeta</taxon>
    </lineage>
</organism>
<dbReference type="AlphaFoldDB" id="A0A4C1ZMY2"/>
<name>A0A4C1ZMY2_EUMVA</name>
<keyword evidence="1" id="KW-0812">Transmembrane</keyword>
<keyword evidence="1" id="KW-1133">Transmembrane helix</keyword>
<keyword evidence="3" id="KW-1185">Reference proteome</keyword>
<evidence type="ECO:0000313" key="3">
    <source>
        <dbReference type="Proteomes" id="UP000299102"/>
    </source>
</evidence>
<comment type="caution">
    <text evidence="2">The sequence shown here is derived from an EMBL/GenBank/DDBJ whole genome shotgun (WGS) entry which is preliminary data.</text>
</comment>
<evidence type="ECO:0000256" key="1">
    <source>
        <dbReference type="SAM" id="Phobius"/>
    </source>
</evidence>
<sequence>MAIIGNGVRVLRSMRIMYISVIAPIVLYASCAWAPATRKLGVRRMLDASESSGLVIRGEARKGFGRHFCRPEARETRVYFGDLPYPAQVPGIGYESVEDLEYQITDRLAVVGLQIYTDGSRIEGKVGAVLTEWRDGEET</sequence>
<proteinExistence type="predicted"/>
<accession>A0A4C1ZMY2</accession>
<dbReference type="OrthoDB" id="411823at2759"/>
<keyword evidence="1" id="KW-0472">Membrane</keyword>
<feature type="transmembrane region" description="Helical" evidence="1">
    <location>
        <begin position="16"/>
        <end position="36"/>
    </location>
</feature>
<reference evidence="2 3" key="1">
    <citation type="journal article" date="2019" name="Commun. Biol.">
        <title>The bagworm genome reveals a unique fibroin gene that provides high tensile strength.</title>
        <authorList>
            <person name="Kono N."/>
            <person name="Nakamura H."/>
            <person name="Ohtoshi R."/>
            <person name="Tomita M."/>
            <person name="Numata K."/>
            <person name="Arakawa K."/>
        </authorList>
    </citation>
    <scope>NUCLEOTIDE SEQUENCE [LARGE SCALE GENOMIC DNA]</scope>
</reference>
<protein>
    <submittedName>
        <fullName evidence="2">Uncharacterized protein</fullName>
    </submittedName>
</protein>
<dbReference type="Proteomes" id="UP000299102">
    <property type="component" value="Unassembled WGS sequence"/>
</dbReference>
<gene>
    <name evidence="2" type="ORF">EVAR_67924_1</name>
</gene>
<dbReference type="EMBL" id="BGZK01001977">
    <property type="protein sequence ID" value="GBP89128.1"/>
    <property type="molecule type" value="Genomic_DNA"/>
</dbReference>
<evidence type="ECO:0000313" key="2">
    <source>
        <dbReference type="EMBL" id="GBP89128.1"/>
    </source>
</evidence>